<organism evidence="2 3">
    <name type="scientific">Vitrella brassicaformis (strain CCMP3155)</name>
    <dbReference type="NCBI Taxonomy" id="1169540"/>
    <lineage>
        <taxon>Eukaryota</taxon>
        <taxon>Sar</taxon>
        <taxon>Alveolata</taxon>
        <taxon>Colpodellida</taxon>
        <taxon>Vitrellaceae</taxon>
        <taxon>Vitrella</taxon>
    </lineage>
</organism>
<feature type="compositionally biased region" description="Gly residues" evidence="1">
    <location>
        <begin position="770"/>
        <end position="783"/>
    </location>
</feature>
<name>A0A0G4GKK4_VITBC</name>
<dbReference type="EMBL" id="CDMY01000698">
    <property type="protein sequence ID" value="CEM30566.1"/>
    <property type="molecule type" value="Genomic_DNA"/>
</dbReference>
<dbReference type="VEuPathDB" id="CryptoDB:Vbra_18141"/>
<feature type="compositionally biased region" description="Pro residues" evidence="1">
    <location>
        <begin position="705"/>
        <end position="722"/>
    </location>
</feature>
<feature type="compositionally biased region" description="Low complexity" evidence="1">
    <location>
        <begin position="924"/>
        <end position="942"/>
    </location>
</feature>
<evidence type="ECO:0000256" key="1">
    <source>
        <dbReference type="SAM" id="MobiDB-lite"/>
    </source>
</evidence>
<dbReference type="InParanoid" id="A0A0G4GKK4"/>
<dbReference type="Gene3D" id="3.30.40.10">
    <property type="entry name" value="Zinc/RING finger domain, C3HC4 (zinc finger)"/>
    <property type="match status" value="1"/>
</dbReference>
<dbReference type="PhylomeDB" id="A0A0G4GKK4"/>
<dbReference type="Proteomes" id="UP000041254">
    <property type="component" value="Unassembled WGS sequence"/>
</dbReference>
<feature type="region of interest" description="Disordered" evidence="1">
    <location>
        <begin position="334"/>
        <end position="852"/>
    </location>
</feature>
<dbReference type="AlphaFoldDB" id="A0A0G4GKK4"/>
<keyword evidence="3" id="KW-1185">Reference proteome</keyword>
<sequence>MCAAEHLGNCPCGGTEEWPAIRAALNTHVYDHLETLVARIKASDPSSRLCLVAIPTVGALLHTALALCMRKKKGGPLQPGDVGKYIEQPGVVRTLGAAPPPMQPLRALVLDGSMPDRVANALGMDHGAHEDPATSAADYATNCMTSALVIPAMVMIDGGDAGALVESRFMSSLILFFERAERIDMQLLVLCMDCLKTLSQRDRKVLGTDGLAKAICGMLLKDAQGQLLRADGLRDTGRETAVDILKSIVSYGKSLVAKGAPNPIVGQILQFKSVKALCDPSSGIEVSRQVSDFFNAFAQQHQKDTKAKTAISAAQLAAQEAKAKRMQEALLAEERREKEAKDKKAKGRKNKGGKGHHQQQQQQQEGLAGGDAASPSDPIMEPSVPSTAASTRRASAADEVEASQSEPSSSIADTSGASGVSSVSVAGGSDLPGDGGDAAKSAAGGSDADGSDDEDGDAMLLNSAFAQLARQQRNEGKKKKKGKHNTRPIPTPTAHPFQPSRPSLPPALRTNQTGRMDRPPPAASEDRYRGGTAPIRMPAPIPLSSAHFPKGRFKMSPGNGGMSPPLPRRPAAIPLLSDDDSPSGCASPPCRPVGGRGAGRGLMTIFAHHPPPPPSIPFPPLPSAEELRNRPSLQQHRQSGQDDQQQPTRDERPSLSTAGASMSPFFAHAPVGPAPPAAAAAGGRGAGGLSADLFYDSDGDDTYCVPPPPAFPPPPPPQPPIDPSDFHPMGPSIPVSYDDGPQPSGAPRPRPFAFPHPFPSSPTPAAAAANGGGGASGSGGGGLSADPFYGYDSDDDDMYVPPPPPIFEYEEEGYQLPSSSNAPDPLAAAQTAGTVHGGNGRPSTGFGAVMGGGVGASGSEELVDQLCRQLEQKDEEAKRRARVARRRARELQEAKQKEQDAKRNEEAMIRQLQEAQWTIAKMTAQQSSHHQHHQPPSCSSSSAPPPPSSSFAQPHPSTPPNTTDHQQHQQHGDGDDGPACVICFGEHGPVSVMYIPCRHMHICTKCYADRRKAWRQNLPRVRAENARRVEVNKELIKEDKEPMAMLPEGYLCEQCQTEVAFAGSVSEVAQWSTKPFVTGAS</sequence>
<feature type="compositionally biased region" description="Polar residues" evidence="1">
    <location>
        <begin position="402"/>
        <end position="413"/>
    </location>
</feature>
<evidence type="ECO:0000313" key="2">
    <source>
        <dbReference type="EMBL" id="CEM30566.1"/>
    </source>
</evidence>
<feature type="compositionally biased region" description="Low complexity" evidence="1">
    <location>
        <begin position="667"/>
        <end position="681"/>
    </location>
</feature>
<dbReference type="InterPro" id="IPR013083">
    <property type="entry name" value="Znf_RING/FYVE/PHD"/>
</dbReference>
<evidence type="ECO:0000313" key="3">
    <source>
        <dbReference type="Proteomes" id="UP000041254"/>
    </source>
</evidence>
<feature type="compositionally biased region" description="Low complexity" evidence="1">
    <location>
        <begin position="358"/>
        <end position="373"/>
    </location>
</feature>
<feature type="compositionally biased region" description="Basic residues" evidence="1">
    <location>
        <begin position="879"/>
        <end position="888"/>
    </location>
</feature>
<feature type="compositionally biased region" description="Basic residues" evidence="1">
    <location>
        <begin position="476"/>
        <end position="486"/>
    </location>
</feature>
<feature type="compositionally biased region" description="Low complexity" evidence="1">
    <location>
        <begin position="438"/>
        <end position="448"/>
    </location>
</feature>
<feature type="compositionally biased region" description="Basic and acidic residues" evidence="1">
    <location>
        <begin position="965"/>
        <end position="974"/>
    </location>
</feature>
<accession>A0A0G4GKK4</accession>
<feature type="compositionally biased region" description="Pro residues" evidence="1">
    <location>
        <begin position="744"/>
        <end position="762"/>
    </location>
</feature>
<gene>
    <name evidence="2" type="ORF">Vbra_18141</name>
</gene>
<feature type="compositionally biased region" description="Low complexity" evidence="1">
    <location>
        <begin position="634"/>
        <end position="646"/>
    </location>
</feature>
<proteinExistence type="predicted"/>
<feature type="compositionally biased region" description="Basic and acidic residues" evidence="1">
    <location>
        <begin position="889"/>
        <end position="905"/>
    </location>
</feature>
<feature type="region of interest" description="Disordered" evidence="1">
    <location>
        <begin position="921"/>
        <end position="974"/>
    </location>
</feature>
<reference evidence="2 3" key="1">
    <citation type="submission" date="2014-11" db="EMBL/GenBank/DDBJ databases">
        <authorList>
            <person name="Zhu J."/>
            <person name="Qi W."/>
            <person name="Song R."/>
        </authorList>
    </citation>
    <scope>NUCLEOTIDE SEQUENCE [LARGE SCALE GENOMIC DNA]</scope>
</reference>
<protein>
    <submittedName>
        <fullName evidence="2">Uncharacterized protein</fullName>
    </submittedName>
</protein>
<feature type="compositionally biased region" description="Pro residues" evidence="1">
    <location>
        <begin position="609"/>
        <end position="622"/>
    </location>
</feature>
<feature type="compositionally biased region" description="Basic residues" evidence="1">
    <location>
        <begin position="343"/>
        <end position="357"/>
    </location>
</feature>
<feature type="region of interest" description="Disordered" evidence="1">
    <location>
        <begin position="871"/>
        <end position="905"/>
    </location>
</feature>
<feature type="compositionally biased region" description="Low complexity" evidence="1">
    <location>
        <begin position="415"/>
        <end position="429"/>
    </location>
</feature>